<accession>A0ABX3C6H1</accession>
<protein>
    <recommendedName>
        <fullName evidence="3">DUF559 domain-containing protein</fullName>
    </recommendedName>
</protein>
<sequence>MFIDEVFDARGGLATTDQLLAVMSRKALAGHVKAGAIVRVWRGVYSLAMPDTLGRLDALDRVTGRHVVACMNTAAELHGFDGYPERRIHILDPGVRMRPVDGLMVHQRLGAPLQRVRGRLTTTPAWTATELARLRSRPRALAVLDAAVHSGACTAADLGASVCEQKGRRGIVAVRDLLAHVDGRAESVMESEARLVMIDGGLPAPVLQFEVVDRQGQLWRIDFAWPAANLAAEYDSIEWHSSREGMLRDKMRTARLQECGWTIIPITVDDVRRDPIGLVARIRHHLYTARQAG</sequence>
<dbReference type="RefSeq" id="WP_070910017.1">
    <property type="nucleotide sequence ID" value="NZ_MLIC01000001.1"/>
</dbReference>
<gene>
    <name evidence="1" type="ORF">BKG73_02135</name>
</gene>
<organism evidence="1 2">
    <name type="scientific">Mycobacteroides saopaulense</name>
    <dbReference type="NCBI Taxonomy" id="1578165"/>
    <lineage>
        <taxon>Bacteria</taxon>
        <taxon>Bacillati</taxon>
        <taxon>Actinomycetota</taxon>
        <taxon>Actinomycetes</taxon>
        <taxon>Mycobacteriales</taxon>
        <taxon>Mycobacteriaceae</taxon>
        <taxon>Mycobacteroides</taxon>
    </lineage>
</organism>
<dbReference type="InterPro" id="IPR011335">
    <property type="entry name" value="Restrct_endonuc-II-like"/>
</dbReference>
<reference evidence="1 2" key="1">
    <citation type="submission" date="2016-10" db="EMBL/GenBank/DDBJ databases">
        <title>Evaluation of Human, Animal and Environmental Mycobacterium chelonae Isolates by Core Genome Phylogenomic Analysis, Targeted Gene Comparison, and Anti-microbial Susceptibility Patterns: A Tale of Mistaken Identities.</title>
        <authorList>
            <person name="Fogelson S.B."/>
            <person name="Camus A.C."/>
            <person name="Lorenz W."/>
            <person name="Vasireddy R."/>
            <person name="Vasireddy S."/>
            <person name="Smith T."/>
            <person name="Brown-Elliott B.A."/>
            <person name="Wallace R.J.Jr."/>
            <person name="Hasan N.A."/>
            <person name="Reischl U."/>
            <person name="Sanchez S."/>
        </authorList>
    </citation>
    <scope>NUCLEOTIDE SEQUENCE [LARGE SCALE GENOMIC DNA]</scope>
    <source>
        <strain evidence="1 2">8528</strain>
    </source>
</reference>
<name>A0ABX3C6H1_9MYCO</name>
<dbReference type="Gene3D" id="3.40.960.10">
    <property type="entry name" value="VSR Endonuclease"/>
    <property type="match status" value="1"/>
</dbReference>
<evidence type="ECO:0000313" key="2">
    <source>
        <dbReference type="Proteomes" id="UP000179621"/>
    </source>
</evidence>
<dbReference type="EMBL" id="MLIH01000002">
    <property type="protein sequence ID" value="OHU14173.1"/>
    <property type="molecule type" value="Genomic_DNA"/>
</dbReference>
<evidence type="ECO:0008006" key="3">
    <source>
        <dbReference type="Google" id="ProtNLM"/>
    </source>
</evidence>
<dbReference type="Proteomes" id="UP000179621">
    <property type="component" value="Unassembled WGS sequence"/>
</dbReference>
<dbReference type="SUPFAM" id="SSF52980">
    <property type="entry name" value="Restriction endonuclease-like"/>
    <property type="match status" value="1"/>
</dbReference>
<evidence type="ECO:0000313" key="1">
    <source>
        <dbReference type="EMBL" id="OHU14173.1"/>
    </source>
</evidence>
<comment type="caution">
    <text evidence="1">The sequence shown here is derived from an EMBL/GenBank/DDBJ whole genome shotgun (WGS) entry which is preliminary data.</text>
</comment>
<keyword evidence="2" id="KW-1185">Reference proteome</keyword>
<proteinExistence type="predicted"/>